<dbReference type="Proteomes" id="UP000761411">
    <property type="component" value="Unassembled WGS sequence"/>
</dbReference>
<dbReference type="Pfam" id="PF00583">
    <property type="entry name" value="Acetyltransf_1"/>
    <property type="match status" value="1"/>
</dbReference>
<organism evidence="2 3">
    <name type="scientific">Mesobacillus boroniphilus</name>
    <dbReference type="NCBI Taxonomy" id="308892"/>
    <lineage>
        <taxon>Bacteria</taxon>
        <taxon>Bacillati</taxon>
        <taxon>Bacillota</taxon>
        <taxon>Bacilli</taxon>
        <taxon>Bacillales</taxon>
        <taxon>Bacillaceae</taxon>
        <taxon>Mesobacillus</taxon>
    </lineage>
</organism>
<sequence>MNVFLEKIGPDKKEILRNLYSLYLHDLSNYTKGLQISEDGSFEFDSFSLIWEKDGVTPYFMIVDEKLAGFVLILEAPFTTKVDKVINDFFILNPFRGKGVAKAAVSEIFAHNKGSYYISQLIKNQTAVHFWKKVYQQEGIAFVEQSEVQDGEEVVYQTFVIR</sequence>
<dbReference type="RefSeq" id="WP_213369818.1">
    <property type="nucleotide sequence ID" value="NZ_QTKX01000002.1"/>
</dbReference>
<evidence type="ECO:0000259" key="1">
    <source>
        <dbReference type="PROSITE" id="PS51186"/>
    </source>
</evidence>
<evidence type="ECO:0000313" key="3">
    <source>
        <dbReference type="Proteomes" id="UP000761411"/>
    </source>
</evidence>
<protein>
    <submittedName>
        <fullName evidence="2">GNAT family N-acetyltransferase</fullName>
    </submittedName>
</protein>
<dbReference type="InterPro" id="IPR016181">
    <property type="entry name" value="Acyl_CoA_acyltransferase"/>
</dbReference>
<evidence type="ECO:0000313" key="2">
    <source>
        <dbReference type="EMBL" id="MBS8265464.1"/>
    </source>
</evidence>
<dbReference type="PROSITE" id="PS51186">
    <property type="entry name" value="GNAT"/>
    <property type="match status" value="1"/>
</dbReference>
<comment type="caution">
    <text evidence="2">The sequence shown here is derived from an EMBL/GenBank/DDBJ whole genome shotgun (WGS) entry which is preliminary data.</text>
</comment>
<accession>A0A944GX92</accession>
<dbReference type="CDD" id="cd04301">
    <property type="entry name" value="NAT_SF"/>
    <property type="match status" value="1"/>
</dbReference>
<keyword evidence="3" id="KW-1185">Reference proteome</keyword>
<dbReference type="SUPFAM" id="SSF55729">
    <property type="entry name" value="Acyl-CoA N-acyltransferases (Nat)"/>
    <property type="match status" value="1"/>
</dbReference>
<dbReference type="Gene3D" id="3.40.630.30">
    <property type="match status" value="1"/>
</dbReference>
<dbReference type="EMBL" id="QTKX01000002">
    <property type="protein sequence ID" value="MBS8265464.1"/>
    <property type="molecule type" value="Genomic_DNA"/>
</dbReference>
<reference evidence="2 3" key="1">
    <citation type="journal article" date="2021" name="Microorganisms">
        <title>Bacterial Dimethylsulfoniopropionate Biosynthesis in the East China Sea.</title>
        <authorList>
            <person name="Liu J."/>
            <person name="Zhang Y."/>
            <person name="Liu J."/>
            <person name="Zhong H."/>
            <person name="Williams B.T."/>
            <person name="Zheng Y."/>
            <person name="Curson A.R.J."/>
            <person name="Sun C."/>
            <person name="Sun H."/>
            <person name="Song D."/>
            <person name="Wagner Mackenzie B."/>
            <person name="Bermejo Martinez A."/>
            <person name="Todd J.D."/>
            <person name="Zhang X.H."/>
        </authorList>
    </citation>
    <scope>NUCLEOTIDE SEQUENCE [LARGE SCALE GENOMIC DNA]</scope>
    <source>
        <strain evidence="2 3">ESS08</strain>
    </source>
</reference>
<proteinExistence type="predicted"/>
<dbReference type="AlphaFoldDB" id="A0A944GX92"/>
<dbReference type="InterPro" id="IPR000182">
    <property type="entry name" value="GNAT_dom"/>
</dbReference>
<gene>
    <name evidence="2" type="ORF">DYI25_13640</name>
</gene>
<name>A0A944GX92_9BACI</name>
<dbReference type="GO" id="GO:0016747">
    <property type="term" value="F:acyltransferase activity, transferring groups other than amino-acyl groups"/>
    <property type="evidence" value="ECO:0007669"/>
    <property type="project" value="InterPro"/>
</dbReference>
<feature type="domain" description="N-acetyltransferase" evidence="1">
    <location>
        <begin position="6"/>
        <end position="161"/>
    </location>
</feature>